<dbReference type="Proteomes" id="UP001217089">
    <property type="component" value="Unassembled WGS sequence"/>
</dbReference>
<comment type="caution">
    <text evidence="2">The sequence shown here is derived from an EMBL/GenBank/DDBJ whole genome shotgun (WGS) entry which is preliminary data.</text>
</comment>
<feature type="compositionally biased region" description="Polar residues" evidence="1">
    <location>
        <begin position="20"/>
        <end position="31"/>
    </location>
</feature>
<reference evidence="2 3" key="1">
    <citation type="submission" date="2022-12" db="EMBL/GenBank/DDBJ databases">
        <title>Chromosome-level genome of Tegillarca granosa.</title>
        <authorList>
            <person name="Kim J."/>
        </authorList>
    </citation>
    <scope>NUCLEOTIDE SEQUENCE [LARGE SCALE GENOMIC DNA]</scope>
    <source>
        <strain evidence="2">Teg-2019</strain>
        <tissue evidence="2">Adductor muscle</tissue>
    </source>
</reference>
<evidence type="ECO:0000313" key="3">
    <source>
        <dbReference type="Proteomes" id="UP001217089"/>
    </source>
</evidence>
<evidence type="ECO:0000313" key="2">
    <source>
        <dbReference type="EMBL" id="KAJ8308687.1"/>
    </source>
</evidence>
<proteinExistence type="predicted"/>
<gene>
    <name evidence="2" type="ORF">KUTeg_013561</name>
</gene>
<feature type="region of interest" description="Disordered" evidence="1">
    <location>
        <begin position="1"/>
        <end position="57"/>
    </location>
</feature>
<feature type="compositionally biased region" description="Acidic residues" evidence="1">
    <location>
        <begin position="1"/>
        <end position="14"/>
    </location>
</feature>
<sequence>MEENEELSESDGTETEALLQESNPLQPNSLNHDVPGNTEEHQETQNDGRSTSGQFFQLQSSGYHSNMAQVRNPVIVSSTDVPKLCVVLILNTSGNYQN</sequence>
<evidence type="ECO:0000256" key="1">
    <source>
        <dbReference type="SAM" id="MobiDB-lite"/>
    </source>
</evidence>
<dbReference type="EMBL" id="JARBDR010000657">
    <property type="protein sequence ID" value="KAJ8308687.1"/>
    <property type="molecule type" value="Genomic_DNA"/>
</dbReference>
<name>A0ABQ9EXG2_TEGGR</name>
<feature type="compositionally biased region" description="Polar residues" evidence="1">
    <location>
        <begin position="47"/>
        <end position="57"/>
    </location>
</feature>
<organism evidence="2 3">
    <name type="scientific">Tegillarca granosa</name>
    <name type="common">Malaysian cockle</name>
    <name type="synonym">Anadara granosa</name>
    <dbReference type="NCBI Taxonomy" id="220873"/>
    <lineage>
        <taxon>Eukaryota</taxon>
        <taxon>Metazoa</taxon>
        <taxon>Spiralia</taxon>
        <taxon>Lophotrochozoa</taxon>
        <taxon>Mollusca</taxon>
        <taxon>Bivalvia</taxon>
        <taxon>Autobranchia</taxon>
        <taxon>Pteriomorphia</taxon>
        <taxon>Arcoida</taxon>
        <taxon>Arcoidea</taxon>
        <taxon>Arcidae</taxon>
        <taxon>Tegillarca</taxon>
    </lineage>
</organism>
<protein>
    <submittedName>
        <fullName evidence="2">Uncharacterized protein</fullName>
    </submittedName>
</protein>
<accession>A0ABQ9EXG2</accession>
<keyword evidence="3" id="KW-1185">Reference proteome</keyword>